<dbReference type="Proteomes" id="UP001159329">
    <property type="component" value="Unassembled WGS sequence"/>
</dbReference>
<dbReference type="RefSeq" id="WP_279695336.1">
    <property type="nucleotide sequence ID" value="NZ_JAOEEO010000002.1"/>
</dbReference>
<gene>
    <name evidence="1" type="ORF">N7644_10390</name>
</gene>
<dbReference type="AlphaFoldDB" id="A0AA42I864"/>
<reference evidence="1" key="1">
    <citation type="submission" date="2022-09" db="EMBL/GenBank/DDBJ databases">
        <title>Intensive care unit water sources are persistently colonized with multi-drug resistant bacteria and are the site of extensive horizontal gene transfer of antibiotic resistance genes.</title>
        <authorList>
            <person name="Diorio-Toth L."/>
        </authorList>
    </citation>
    <scope>NUCLEOTIDE SEQUENCE</scope>
    <source>
        <strain evidence="1">GD04005</strain>
    </source>
</reference>
<sequence>MEFLSFFALIQQRKISEEGGEKAKVDPGFMAVLFKPAQVEKGKDFDKFNALL</sequence>
<name>A0AA42I864_9GAMM</name>
<accession>A0AA42I864</accession>
<proteinExistence type="predicted"/>
<comment type="caution">
    <text evidence="1">The sequence shown here is derived from an EMBL/GenBank/DDBJ whole genome shotgun (WGS) entry which is preliminary data.</text>
</comment>
<protein>
    <submittedName>
        <fullName evidence="1">Uncharacterized protein</fullName>
    </submittedName>
</protein>
<dbReference type="EMBL" id="JAOEEO010000002">
    <property type="protein sequence ID" value="MDH0564091.1"/>
    <property type="molecule type" value="Genomic_DNA"/>
</dbReference>
<evidence type="ECO:0000313" key="1">
    <source>
        <dbReference type="EMBL" id="MDH0564091.1"/>
    </source>
</evidence>
<evidence type="ECO:0000313" key="2">
    <source>
        <dbReference type="Proteomes" id="UP001159329"/>
    </source>
</evidence>
<organism evidence="1 2">
    <name type="scientific">Acinetobacter courvalinii</name>
    <dbReference type="NCBI Taxonomy" id="280147"/>
    <lineage>
        <taxon>Bacteria</taxon>
        <taxon>Pseudomonadati</taxon>
        <taxon>Pseudomonadota</taxon>
        <taxon>Gammaproteobacteria</taxon>
        <taxon>Moraxellales</taxon>
        <taxon>Moraxellaceae</taxon>
        <taxon>Acinetobacter</taxon>
    </lineage>
</organism>